<dbReference type="Proteomes" id="UP000835052">
    <property type="component" value="Unassembled WGS sequence"/>
</dbReference>
<feature type="domain" description="Acyl-CoA thioesterase 2 C-terminal" evidence="5">
    <location>
        <begin position="161"/>
        <end position="281"/>
    </location>
</feature>
<evidence type="ECO:0000313" key="7">
    <source>
        <dbReference type="EMBL" id="CAD6186394.1"/>
    </source>
</evidence>
<dbReference type="EMBL" id="CAJGYM010000004">
    <property type="protein sequence ID" value="CAD6186394.1"/>
    <property type="molecule type" value="Genomic_DNA"/>
</dbReference>
<reference evidence="7" key="1">
    <citation type="submission" date="2020-10" db="EMBL/GenBank/DDBJ databases">
        <authorList>
            <person name="Kikuchi T."/>
        </authorList>
    </citation>
    <scope>NUCLEOTIDE SEQUENCE</scope>
    <source>
        <strain evidence="7">NKZ352</strain>
    </source>
</reference>
<dbReference type="InterPro" id="IPR029069">
    <property type="entry name" value="HotDog_dom_sf"/>
</dbReference>
<dbReference type="FunFam" id="2.40.160.210:FF:000001">
    <property type="entry name" value="Acyl-CoA thioesterase II"/>
    <property type="match status" value="1"/>
</dbReference>
<evidence type="ECO:0000259" key="6">
    <source>
        <dbReference type="Pfam" id="PF13622"/>
    </source>
</evidence>
<keyword evidence="8" id="KW-1185">Reference proteome</keyword>
<evidence type="ECO:0000259" key="5">
    <source>
        <dbReference type="Pfam" id="PF02551"/>
    </source>
</evidence>
<comment type="similarity">
    <text evidence="1">Belongs to the C/M/P thioester hydrolase family.</text>
</comment>
<dbReference type="InterPro" id="IPR003703">
    <property type="entry name" value="Acyl_CoA_thio"/>
</dbReference>
<dbReference type="InterPro" id="IPR025652">
    <property type="entry name" value="TesB_C"/>
</dbReference>
<gene>
    <name evidence="7" type="ORF">CAUJ_LOCUS2313</name>
</gene>
<dbReference type="InterPro" id="IPR042171">
    <property type="entry name" value="Acyl-CoA_hotdog"/>
</dbReference>
<feature type="domain" description="Acyl-CoA thioesterase-like N-terminal HotDog" evidence="6">
    <location>
        <begin position="25"/>
        <end position="99"/>
    </location>
</feature>
<dbReference type="CDD" id="cd03445">
    <property type="entry name" value="Thioesterase_II_repeat2"/>
    <property type="match status" value="1"/>
</dbReference>
<dbReference type="GO" id="GO:0006637">
    <property type="term" value="P:acyl-CoA metabolic process"/>
    <property type="evidence" value="ECO:0007669"/>
    <property type="project" value="InterPro"/>
</dbReference>
<keyword evidence="3" id="KW-0378">Hydrolase</keyword>
<dbReference type="PANTHER" id="PTHR11066:SF37">
    <property type="entry name" value="ACYL-COA THIOESTERASE II"/>
    <property type="match status" value="1"/>
</dbReference>
<keyword evidence="4" id="KW-0443">Lipid metabolism</keyword>
<organism evidence="7 8">
    <name type="scientific">Caenorhabditis auriculariae</name>
    <dbReference type="NCBI Taxonomy" id="2777116"/>
    <lineage>
        <taxon>Eukaryota</taxon>
        <taxon>Metazoa</taxon>
        <taxon>Ecdysozoa</taxon>
        <taxon>Nematoda</taxon>
        <taxon>Chromadorea</taxon>
        <taxon>Rhabditida</taxon>
        <taxon>Rhabditina</taxon>
        <taxon>Rhabditomorpha</taxon>
        <taxon>Rhabditoidea</taxon>
        <taxon>Rhabditidae</taxon>
        <taxon>Peloderinae</taxon>
        <taxon>Caenorhabditis</taxon>
    </lineage>
</organism>
<protein>
    <submittedName>
        <fullName evidence="7">Uncharacterized protein</fullName>
    </submittedName>
</protein>
<evidence type="ECO:0000256" key="1">
    <source>
        <dbReference type="ARBA" id="ARBA00006538"/>
    </source>
</evidence>
<dbReference type="Pfam" id="PF02551">
    <property type="entry name" value="Acyl_CoA_thio"/>
    <property type="match status" value="1"/>
</dbReference>
<accession>A0A8S1GTP6</accession>
<dbReference type="GO" id="GO:0047617">
    <property type="term" value="F:fatty acyl-CoA hydrolase activity"/>
    <property type="evidence" value="ECO:0007669"/>
    <property type="project" value="InterPro"/>
</dbReference>
<dbReference type="OrthoDB" id="68328at2759"/>
<dbReference type="SUPFAM" id="SSF54637">
    <property type="entry name" value="Thioesterase/thiol ester dehydrase-isomerase"/>
    <property type="match status" value="2"/>
</dbReference>
<dbReference type="Pfam" id="PF13622">
    <property type="entry name" value="4HBT_3"/>
    <property type="match status" value="1"/>
</dbReference>
<evidence type="ECO:0000256" key="2">
    <source>
        <dbReference type="ARBA" id="ARBA00011881"/>
    </source>
</evidence>
<sequence length="292" mass="33607">MAREWRRLKKVEEDIFVGECDSDSPEGRIYGGQVLAQSMSAAYFTAPHGFYVHALHCYFVRAGEEGAPIIYNVKRIRDGRNFALRCVDAVQHGKVIHIAEFSLQKLNSVTENFSLTPAFPDVPAPETLQNKLEARKSRLAEGHDEKKLRGLDTERMAPSIEVRPCDIDMYFDGTGGVNKKQYFWMKYKPPVESEDYMMRHASLVYLSDLELVTTGVLCFDEPKFKLTTSLDHSVWIHQFDFDINEWILYEQECVANSKHRCLINGRMWTRDGRLIMSTSQEALIYKLPSSHL</sequence>
<dbReference type="AlphaFoldDB" id="A0A8S1GTP6"/>
<evidence type="ECO:0000256" key="3">
    <source>
        <dbReference type="ARBA" id="ARBA00022801"/>
    </source>
</evidence>
<comment type="subunit">
    <text evidence="2">Homotetramer.</text>
</comment>
<dbReference type="GO" id="GO:0009062">
    <property type="term" value="P:fatty acid catabolic process"/>
    <property type="evidence" value="ECO:0007669"/>
    <property type="project" value="TreeGrafter"/>
</dbReference>
<dbReference type="PANTHER" id="PTHR11066">
    <property type="entry name" value="ACYL-COA THIOESTERASE"/>
    <property type="match status" value="1"/>
</dbReference>
<comment type="caution">
    <text evidence="7">The sequence shown here is derived from an EMBL/GenBank/DDBJ whole genome shotgun (WGS) entry which is preliminary data.</text>
</comment>
<dbReference type="GO" id="GO:0005782">
    <property type="term" value="C:peroxisomal matrix"/>
    <property type="evidence" value="ECO:0007669"/>
    <property type="project" value="TreeGrafter"/>
</dbReference>
<dbReference type="InterPro" id="IPR049449">
    <property type="entry name" value="TesB_ACOT8-like_N"/>
</dbReference>
<evidence type="ECO:0000256" key="4">
    <source>
        <dbReference type="ARBA" id="ARBA00023098"/>
    </source>
</evidence>
<proteinExistence type="inferred from homology"/>
<dbReference type="Gene3D" id="2.40.160.210">
    <property type="entry name" value="Acyl-CoA thioesterase, double hotdog domain"/>
    <property type="match status" value="1"/>
</dbReference>
<dbReference type="CDD" id="cd03444">
    <property type="entry name" value="Thioesterase_II_repeat1"/>
    <property type="match status" value="1"/>
</dbReference>
<evidence type="ECO:0000313" key="8">
    <source>
        <dbReference type="Proteomes" id="UP000835052"/>
    </source>
</evidence>
<name>A0A8S1GTP6_9PELO</name>